<keyword evidence="6 7" id="KW-0472">Membrane</keyword>
<reference evidence="11 15" key="3">
    <citation type="submission" date="2020-03" db="EMBL/GenBank/DDBJ databases">
        <title>Characterization of ganglioside-mimicking enterococci.</title>
        <authorList>
            <person name="Patry R.T."/>
            <person name="Nothaft H."/>
            <person name="Bridger R."/>
            <person name="Shajahan A."/>
            <person name="Huynh S."/>
            <person name="Sanchez S."/>
            <person name="Azadi P."/>
            <person name="Cooper K."/>
            <person name="Miller W.G."/>
            <person name="Parker C.T."/>
            <person name="Wells L."/>
            <person name="Szymanski C.M."/>
        </authorList>
    </citation>
    <scope>NUCLEOTIDE SEQUENCE [LARGE SCALE GENOMIC DNA]</scope>
    <source>
        <strain evidence="11 15">EGM181</strain>
    </source>
</reference>
<evidence type="ECO:0000256" key="6">
    <source>
        <dbReference type="ARBA" id="ARBA00023136"/>
    </source>
</evidence>
<evidence type="ECO:0000256" key="3">
    <source>
        <dbReference type="ARBA" id="ARBA00022475"/>
    </source>
</evidence>
<dbReference type="AlphaFoldDB" id="A0A1V8Z7P7"/>
<organism evidence="10 14">
    <name type="scientific">Enterococcus gallinarum</name>
    <dbReference type="NCBI Taxonomy" id="1353"/>
    <lineage>
        <taxon>Bacteria</taxon>
        <taxon>Bacillati</taxon>
        <taxon>Bacillota</taxon>
        <taxon>Bacilli</taxon>
        <taxon>Lactobacillales</taxon>
        <taxon>Enterococcaceae</taxon>
        <taxon>Enterococcus</taxon>
    </lineage>
</organism>
<name>A0A1V8Z7P7_ENTGA</name>
<dbReference type="EMBL" id="JASUBT010000003">
    <property type="protein sequence ID" value="MDL4935318.1"/>
    <property type="molecule type" value="Genomic_DNA"/>
</dbReference>
<feature type="transmembrane region" description="Helical" evidence="7">
    <location>
        <begin position="12"/>
        <end position="32"/>
    </location>
</feature>
<proteinExistence type="inferred from homology"/>
<evidence type="ECO:0000256" key="4">
    <source>
        <dbReference type="ARBA" id="ARBA00022692"/>
    </source>
</evidence>
<dbReference type="OrthoDB" id="9811391at2"/>
<dbReference type="PANTHER" id="PTHR30106:SF2">
    <property type="entry name" value="UPF0324 INNER MEMBRANE PROTEIN YEIH"/>
    <property type="match status" value="1"/>
</dbReference>
<protein>
    <submittedName>
        <fullName evidence="12">Membrane protein</fullName>
    </submittedName>
    <submittedName>
        <fullName evidence="8 10">Sulfate exporter family transporter</fullName>
    </submittedName>
</protein>
<evidence type="ECO:0000313" key="9">
    <source>
        <dbReference type="EMBL" id="MDT2691466.1"/>
    </source>
</evidence>
<evidence type="ECO:0000256" key="1">
    <source>
        <dbReference type="ARBA" id="ARBA00004651"/>
    </source>
</evidence>
<reference evidence="9" key="4">
    <citation type="submission" date="2023-03" db="EMBL/GenBank/DDBJ databases">
        <authorList>
            <person name="Shen W."/>
            <person name="Cai J."/>
        </authorList>
    </citation>
    <scope>NUCLEOTIDE SEQUENCE</scope>
    <source>
        <strain evidence="9">K69-2</strain>
    </source>
</reference>
<comment type="subcellular location">
    <subcellularLocation>
        <location evidence="1">Cell membrane</location>
        <topology evidence="1">Multi-pass membrane protein</topology>
    </subcellularLocation>
</comment>
<keyword evidence="4 7" id="KW-0812">Transmembrane</keyword>
<evidence type="ECO:0000256" key="7">
    <source>
        <dbReference type="SAM" id="Phobius"/>
    </source>
</evidence>
<evidence type="ECO:0000313" key="13">
    <source>
        <dbReference type="Proteomes" id="UP000254807"/>
    </source>
</evidence>
<reference evidence="12 13" key="1">
    <citation type="submission" date="2018-06" db="EMBL/GenBank/DDBJ databases">
        <authorList>
            <consortium name="Pathogen Informatics"/>
            <person name="Doyle S."/>
        </authorList>
    </citation>
    <scope>NUCLEOTIDE SEQUENCE [LARGE SCALE GENOMIC DNA]</scope>
    <source>
        <strain evidence="12 13">NCTC12360</strain>
    </source>
</reference>
<dbReference type="Pfam" id="PF03601">
    <property type="entry name" value="Cons_hypoth698"/>
    <property type="match status" value="1"/>
</dbReference>
<dbReference type="GO" id="GO:0005886">
    <property type="term" value="C:plasma membrane"/>
    <property type="evidence" value="ECO:0007669"/>
    <property type="project" value="UniProtKB-SubCell"/>
</dbReference>
<feature type="transmembrane region" description="Helical" evidence="7">
    <location>
        <begin position="159"/>
        <end position="181"/>
    </location>
</feature>
<evidence type="ECO:0000256" key="5">
    <source>
        <dbReference type="ARBA" id="ARBA00022989"/>
    </source>
</evidence>
<keyword evidence="3" id="KW-1003">Cell membrane</keyword>
<dbReference type="RefSeq" id="WP_005469953.1">
    <property type="nucleotide sequence ID" value="NZ_BSYC01000001.1"/>
</dbReference>
<reference evidence="10 14" key="2">
    <citation type="submission" date="2019-04" db="EMBL/GenBank/DDBJ databases">
        <title>Step-wise assembly of the neonatal virome modulated by breast feeding.</title>
        <authorList>
            <person name="Liang G."/>
            <person name="Bushman F."/>
        </authorList>
    </citation>
    <scope>NUCLEOTIDE SEQUENCE [LARGE SCALE GENOMIC DNA]</scope>
    <source>
        <strain evidence="10 14">E3404</strain>
    </source>
</reference>
<feature type="transmembrane region" description="Helical" evidence="7">
    <location>
        <begin position="214"/>
        <end position="235"/>
    </location>
</feature>
<comment type="similarity">
    <text evidence="2">Belongs to the UPF0324 family.</text>
</comment>
<accession>A0A1V8Z7P7</accession>
<evidence type="ECO:0000313" key="14">
    <source>
        <dbReference type="Proteomes" id="UP000439965"/>
    </source>
</evidence>
<reference evidence="8 16" key="5">
    <citation type="submission" date="2023-06" db="EMBL/GenBank/DDBJ databases">
        <title>Acute promotion of culturable opportunistic pathogens and persistent increase of antibiotic resistance following antibiotic exposure in mouse gut microbiota.</title>
        <authorList>
            <person name="Li L."/>
            <person name="Wang B."/>
            <person name="Sun Y."/>
            <person name="Wang M."/>
            <person name="Xu H."/>
        </authorList>
    </citation>
    <scope>NUCLEOTIDE SEQUENCE [LARGE SCALE GENOMIC DNA]</scope>
    <source>
        <strain evidence="8 16">CRI2_2</strain>
    </source>
</reference>
<keyword evidence="5 7" id="KW-1133">Transmembrane helix</keyword>
<dbReference type="Proteomes" id="UP000254807">
    <property type="component" value="Unassembled WGS sequence"/>
</dbReference>
<evidence type="ECO:0000313" key="11">
    <source>
        <dbReference type="EMBL" id="QOG28820.1"/>
    </source>
</evidence>
<gene>
    <name evidence="12" type="primary">yeiH</name>
    <name evidence="11" type="ORF">EGM181_16860</name>
    <name evidence="10" type="ORF">GTI89_05870</name>
    <name evidence="12" type="ORF">NCTC12360_02908</name>
    <name evidence="9" type="ORF">P7E30_14915</name>
    <name evidence="8" type="ORF">QRX88_06240</name>
</gene>
<sequence length="338" mass="36708">MNVEKIKPVNLQPFLPGLLLSFIVAAVAKVLALWLPQLGGATLAILLGIVLGNTFFNQKQYAQGTKFAESRLLEYSVVLLGFTVTFQTISEMGIRGFVFIVLMMTIVITAAYLIGKKLGFNQKMSLMMAGGNAVCGSSAIGAIAPAIQADDEEKGQIITLVNLLGTVMMLTLPFLGLALFGSDVLQKSALLGGTLQSVGQVVAGASLLDAEIVKYAMLFKIARIILLVVVVLIFERMVSQQNQSASVVKQKRSLRIPWYVLGFLLICILNSFVALPSWLNDAAHFISTWFETIALAAIGLRLDFRKFMKEGPKFLFYGLSVGLVQTIAALSLIWLLKI</sequence>
<dbReference type="InterPro" id="IPR018383">
    <property type="entry name" value="UPF0324_pro"/>
</dbReference>
<evidence type="ECO:0000313" key="8">
    <source>
        <dbReference type="EMBL" id="MDL4935318.1"/>
    </source>
</evidence>
<evidence type="ECO:0000313" key="16">
    <source>
        <dbReference type="Proteomes" id="UP001241571"/>
    </source>
</evidence>
<evidence type="ECO:0000313" key="12">
    <source>
        <dbReference type="EMBL" id="STD84371.1"/>
    </source>
</evidence>
<dbReference type="GeneID" id="93222910"/>
<evidence type="ECO:0000313" key="10">
    <source>
        <dbReference type="EMBL" id="MXS25606.1"/>
    </source>
</evidence>
<dbReference type="Proteomes" id="UP001183682">
    <property type="component" value="Unassembled WGS sequence"/>
</dbReference>
<dbReference type="EMBL" id="WVTI01000003">
    <property type="protein sequence ID" value="MXS25606.1"/>
    <property type="molecule type" value="Genomic_DNA"/>
</dbReference>
<dbReference type="EMBL" id="CP050485">
    <property type="protein sequence ID" value="QOG28820.1"/>
    <property type="molecule type" value="Genomic_DNA"/>
</dbReference>
<feature type="transmembrane region" description="Helical" evidence="7">
    <location>
        <begin position="282"/>
        <end position="302"/>
    </location>
</feature>
<feature type="transmembrane region" description="Helical" evidence="7">
    <location>
        <begin position="126"/>
        <end position="147"/>
    </location>
</feature>
<feature type="transmembrane region" description="Helical" evidence="7">
    <location>
        <begin position="256"/>
        <end position="276"/>
    </location>
</feature>
<dbReference type="EMBL" id="JARPZN010000014">
    <property type="protein sequence ID" value="MDT2691466.1"/>
    <property type="molecule type" value="Genomic_DNA"/>
</dbReference>
<feature type="transmembrane region" description="Helical" evidence="7">
    <location>
        <begin position="38"/>
        <end position="56"/>
    </location>
</feature>
<dbReference type="Proteomes" id="UP001241571">
    <property type="component" value="Unassembled WGS sequence"/>
</dbReference>
<dbReference type="Proteomes" id="UP000516696">
    <property type="component" value="Chromosome"/>
</dbReference>
<feature type="transmembrane region" description="Helical" evidence="7">
    <location>
        <begin position="96"/>
        <end position="114"/>
    </location>
</feature>
<feature type="transmembrane region" description="Helical" evidence="7">
    <location>
        <begin position="314"/>
        <end position="336"/>
    </location>
</feature>
<dbReference type="PANTHER" id="PTHR30106">
    <property type="entry name" value="INNER MEMBRANE PROTEIN YEIH-RELATED"/>
    <property type="match status" value="1"/>
</dbReference>
<dbReference type="Proteomes" id="UP000439965">
    <property type="component" value="Unassembled WGS sequence"/>
</dbReference>
<keyword evidence="13" id="KW-1185">Reference proteome</keyword>
<dbReference type="EMBL" id="UFYW01000001">
    <property type="protein sequence ID" value="STD84371.1"/>
    <property type="molecule type" value="Genomic_DNA"/>
</dbReference>
<evidence type="ECO:0000313" key="15">
    <source>
        <dbReference type="Proteomes" id="UP000516696"/>
    </source>
</evidence>
<evidence type="ECO:0000256" key="2">
    <source>
        <dbReference type="ARBA" id="ARBA00007977"/>
    </source>
</evidence>